<gene>
    <name evidence="1" type="ORF">GCM10022255_020550</name>
</gene>
<proteinExistence type="predicted"/>
<sequence length="96" mass="9797">MRLEDLAHRLDSAADELAGASTTLSLIDPGSRALGADGPGALGSSARDLHRLLATALTARGAEAAAHGARLAETAHALRQVASGYRAAEEDSRRAP</sequence>
<reference evidence="2" key="1">
    <citation type="journal article" date="2019" name="Int. J. Syst. Evol. Microbiol.">
        <title>The Global Catalogue of Microorganisms (GCM) 10K type strain sequencing project: providing services to taxonomists for standard genome sequencing and annotation.</title>
        <authorList>
            <consortium name="The Broad Institute Genomics Platform"/>
            <consortium name="The Broad Institute Genome Sequencing Center for Infectious Disease"/>
            <person name="Wu L."/>
            <person name="Ma J."/>
        </authorList>
    </citation>
    <scope>NUCLEOTIDE SEQUENCE [LARGE SCALE GENOMIC DNA]</scope>
    <source>
        <strain evidence="2">JCM 17441</strain>
    </source>
</reference>
<evidence type="ECO:0008006" key="3">
    <source>
        <dbReference type="Google" id="ProtNLM"/>
    </source>
</evidence>
<protein>
    <recommendedName>
        <fullName evidence="3">PE domain-containing protein</fullName>
    </recommendedName>
</protein>
<evidence type="ECO:0000313" key="2">
    <source>
        <dbReference type="Proteomes" id="UP001500620"/>
    </source>
</evidence>
<keyword evidence="2" id="KW-1185">Reference proteome</keyword>
<organism evidence="1 2">
    <name type="scientific">Dactylosporangium darangshiense</name>
    <dbReference type="NCBI Taxonomy" id="579108"/>
    <lineage>
        <taxon>Bacteria</taxon>
        <taxon>Bacillati</taxon>
        <taxon>Actinomycetota</taxon>
        <taxon>Actinomycetes</taxon>
        <taxon>Micromonosporales</taxon>
        <taxon>Micromonosporaceae</taxon>
        <taxon>Dactylosporangium</taxon>
    </lineage>
</organism>
<name>A0ABP8D4H7_9ACTN</name>
<accession>A0ABP8D4H7</accession>
<dbReference type="EMBL" id="BAABAT010000004">
    <property type="protein sequence ID" value="GAA4246896.1"/>
    <property type="molecule type" value="Genomic_DNA"/>
</dbReference>
<dbReference type="RefSeq" id="WP_345123775.1">
    <property type="nucleotide sequence ID" value="NZ_BAABAT010000004.1"/>
</dbReference>
<comment type="caution">
    <text evidence="1">The sequence shown here is derived from an EMBL/GenBank/DDBJ whole genome shotgun (WGS) entry which is preliminary data.</text>
</comment>
<evidence type="ECO:0000313" key="1">
    <source>
        <dbReference type="EMBL" id="GAA4246896.1"/>
    </source>
</evidence>
<dbReference type="Proteomes" id="UP001500620">
    <property type="component" value="Unassembled WGS sequence"/>
</dbReference>